<dbReference type="PRINTS" id="PR00344">
    <property type="entry name" value="BCTRLSENSOR"/>
</dbReference>
<dbReference type="SUPFAM" id="SSF47384">
    <property type="entry name" value="Homodimeric domain of signal transducing histidine kinase"/>
    <property type="match status" value="1"/>
</dbReference>
<dbReference type="InterPro" id="IPR003594">
    <property type="entry name" value="HATPase_dom"/>
</dbReference>
<dbReference type="OrthoDB" id="8874570at2"/>
<evidence type="ECO:0000313" key="8">
    <source>
        <dbReference type="Proteomes" id="UP000295341"/>
    </source>
</evidence>
<name>A0A4R7P5J0_9GAMM</name>
<dbReference type="SUPFAM" id="SSF52172">
    <property type="entry name" value="CheY-like"/>
    <property type="match status" value="1"/>
</dbReference>
<accession>A0A4R7P5J0</accession>
<protein>
    <recommendedName>
        <fullName evidence="2">histidine kinase</fullName>
        <ecNumber evidence="2">2.7.13.3</ecNumber>
    </recommendedName>
</protein>
<proteinExistence type="predicted"/>
<dbReference type="InterPro" id="IPR036890">
    <property type="entry name" value="HATPase_C_sf"/>
</dbReference>
<reference evidence="7 8" key="1">
    <citation type="submission" date="2019-03" db="EMBL/GenBank/DDBJ databases">
        <title>Genomic Encyclopedia of Type Strains, Phase IV (KMG-IV): sequencing the most valuable type-strain genomes for metagenomic binning, comparative biology and taxonomic classification.</title>
        <authorList>
            <person name="Goeker M."/>
        </authorList>
    </citation>
    <scope>NUCLEOTIDE SEQUENCE [LARGE SCALE GENOMIC DNA]</scope>
    <source>
        <strain evidence="7 8">DSM 26377</strain>
    </source>
</reference>
<gene>
    <name evidence="7" type="ORF">DFR24_2657</name>
</gene>
<dbReference type="EC" id="2.7.13.3" evidence="2"/>
<evidence type="ECO:0000259" key="5">
    <source>
        <dbReference type="PROSITE" id="PS50109"/>
    </source>
</evidence>
<dbReference type="CDD" id="cd00082">
    <property type="entry name" value="HisKA"/>
    <property type="match status" value="1"/>
</dbReference>
<dbReference type="Proteomes" id="UP000295341">
    <property type="component" value="Unassembled WGS sequence"/>
</dbReference>
<dbReference type="InterPro" id="IPR004358">
    <property type="entry name" value="Sig_transdc_His_kin-like_C"/>
</dbReference>
<feature type="domain" description="Response regulatory" evidence="6">
    <location>
        <begin position="10"/>
        <end position="126"/>
    </location>
</feature>
<dbReference type="EMBL" id="SOBT01000009">
    <property type="protein sequence ID" value="TDU28290.1"/>
    <property type="molecule type" value="Genomic_DNA"/>
</dbReference>
<feature type="domain" description="Histidine kinase" evidence="5">
    <location>
        <begin position="148"/>
        <end position="363"/>
    </location>
</feature>
<keyword evidence="3 4" id="KW-0597">Phosphoprotein</keyword>
<dbReference type="Gene3D" id="1.10.287.130">
    <property type="match status" value="1"/>
</dbReference>
<dbReference type="InterPro" id="IPR011006">
    <property type="entry name" value="CheY-like_superfamily"/>
</dbReference>
<evidence type="ECO:0000313" key="7">
    <source>
        <dbReference type="EMBL" id="TDU28290.1"/>
    </source>
</evidence>
<evidence type="ECO:0000259" key="6">
    <source>
        <dbReference type="PROSITE" id="PS50110"/>
    </source>
</evidence>
<dbReference type="PANTHER" id="PTHR43547:SF2">
    <property type="entry name" value="HYBRID SIGNAL TRANSDUCTION HISTIDINE KINASE C"/>
    <property type="match status" value="1"/>
</dbReference>
<dbReference type="SMART" id="SM00448">
    <property type="entry name" value="REC"/>
    <property type="match status" value="1"/>
</dbReference>
<dbReference type="SMART" id="SM00387">
    <property type="entry name" value="HATPase_c"/>
    <property type="match status" value="1"/>
</dbReference>
<dbReference type="PROSITE" id="PS50110">
    <property type="entry name" value="RESPONSE_REGULATORY"/>
    <property type="match status" value="1"/>
</dbReference>
<sequence length="363" mass="40014">MPTTASRKAVILVVDDELSGAEALSLLLQDAGYETVVAHSGPDALTLAQKTPPDLVLLDVRMPSMDGFETCERLHRLPGLADIPVIFLTGSSERTGIVRAFASGARDYVTKPFLLEELLARVRTHADLKLSRDRLGQMLKDREEITSVVAHDLKNPLTCILFAAEFLKRPNRKTERDEELVAEILDNARSTLEFIQRFLARGAEGKRLREFAARRVNLLELGHSAVKSQRVASEARDVRLEVTGVEAEALVDPDITRNVLQNLIANAIQYSPKGETIEIAVSRMPTGFAQCRVMDRGPGIRETDRAKLFTRFLSVASPAERSQYSSGLGLSIAKHDVTQMGGYLWYESREGGGSVFGFDLPAP</sequence>
<evidence type="ECO:0000256" key="2">
    <source>
        <dbReference type="ARBA" id="ARBA00012438"/>
    </source>
</evidence>
<keyword evidence="8" id="KW-1185">Reference proteome</keyword>
<organism evidence="7 8">
    <name type="scientific">Panacagrimonas perspica</name>
    <dbReference type="NCBI Taxonomy" id="381431"/>
    <lineage>
        <taxon>Bacteria</taxon>
        <taxon>Pseudomonadati</taxon>
        <taxon>Pseudomonadota</taxon>
        <taxon>Gammaproteobacteria</taxon>
        <taxon>Nevskiales</taxon>
        <taxon>Nevskiaceae</taxon>
        <taxon>Panacagrimonas</taxon>
    </lineage>
</organism>
<dbReference type="CDD" id="cd00075">
    <property type="entry name" value="HATPase"/>
    <property type="match status" value="1"/>
</dbReference>
<comment type="caution">
    <text evidence="7">The sequence shown here is derived from an EMBL/GenBank/DDBJ whole genome shotgun (WGS) entry which is preliminary data.</text>
</comment>
<dbReference type="RefSeq" id="WP_133881849.1">
    <property type="nucleotide sequence ID" value="NZ_MWIN01000005.1"/>
</dbReference>
<dbReference type="Pfam" id="PF02518">
    <property type="entry name" value="HATPase_c"/>
    <property type="match status" value="1"/>
</dbReference>
<dbReference type="Pfam" id="PF00072">
    <property type="entry name" value="Response_reg"/>
    <property type="match status" value="1"/>
</dbReference>
<feature type="modified residue" description="4-aspartylphosphate" evidence="4">
    <location>
        <position position="59"/>
    </location>
</feature>
<evidence type="ECO:0000256" key="3">
    <source>
        <dbReference type="ARBA" id="ARBA00022553"/>
    </source>
</evidence>
<dbReference type="GO" id="GO:0000155">
    <property type="term" value="F:phosphorelay sensor kinase activity"/>
    <property type="evidence" value="ECO:0007669"/>
    <property type="project" value="InterPro"/>
</dbReference>
<dbReference type="InterPro" id="IPR003661">
    <property type="entry name" value="HisK_dim/P_dom"/>
</dbReference>
<dbReference type="Gene3D" id="3.40.50.2300">
    <property type="match status" value="1"/>
</dbReference>
<evidence type="ECO:0000256" key="4">
    <source>
        <dbReference type="PROSITE-ProRule" id="PRU00169"/>
    </source>
</evidence>
<dbReference type="SUPFAM" id="SSF55874">
    <property type="entry name" value="ATPase domain of HSP90 chaperone/DNA topoisomerase II/histidine kinase"/>
    <property type="match status" value="1"/>
</dbReference>
<comment type="catalytic activity">
    <reaction evidence="1">
        <text>ATP + protein L-histidine = ADP + protein N-phospho-L-histidine.</text>
        <dbReference type="EC" id="2.7.13.3"/>
    </reaction>
</comment>
<dbReference type="InterPro" id="IPR036097">
    <property type="entry name" value="HisK_dim/P_sf"/>
</dbReference>
<dbReference type="PROSITE" id="PS50109">
    <property type="entry name" value="HIS_KIN"/>
    <property type="match status" value="1"/>
</dbReference>
<evidence type="ECO:0000256" key="1">
    <source>
        <dbReference type="ARBA" id="ARBA00000085"/>
    </source>
</evidence>
<dbReference type="Gene3D" id="3.30.565.10">
    <property type="entry name" value="Histidine kinase-like ATPase, C-terminal domain"/>
    <property type="match status" value="1"/>
</dbReference>
<dbReference type="PANTHER" id="PTHR43547">
    <property type="entry name" value="TWO-COMPONENT HISTIDINE KINASE"/>
    <property type="match status" value="1"/>
</dbReference>
<dbReference type="InterPro" id="IPR005467">
    <property type="entry name" value="His_kinase_dom"/>
</dbReference>
<dbReference type="Pfam" id="PF00512">
    <property type="entry name" value="HisKA"/>
    <property type="match status" value="1"/>
</dbReference>
<dbReference type="AlphaFoldDB" id="A0A4R7P5J0"/>
<dbReference type="InterPro" id="IPR001789">
    <property type="entry name" value="Sig_transdc_resp-reg_receiver"/>
</dbReference>
<dbReference type="SMART" id="SM00388">
    <property type="entry name" value="HisKA"/>
    <property type="match status" value="1"/>
</dbReference>